<evidence type="ECO:0000313" key="2">
    <source>
        <dbReference type="Proteomes" id="UP000036403"/>
    </source>
</evidence>
<accession>A0A0J7K345</accession>
<sequence length="315" mass="36483">DAPSRKVRIDTNNFPEKCPLPSIDISHSKKDEFISFLNSTKAHVQKECEILSDLKFELGKFVEKLTVEDNEIKKEENHCVCSDSKDIKSNINNARQFKLMEEFRVCTVEAQAATEDIREEINTVISTFNSRHQNYEELSKMVISTQTYLTRTREGLIEAVNRLELQEEERLRHNERIANGKLKLKDIKNEINQEYHESGYTEACVSNDLLAVVMEEVEQILTNLQLFQTQGGCMTSILKGLRSQLCTIDCSLKDLQKKTGEVLLNNEIAKTTFCEREGRLVKLEEEIDYAHTKMQDVLETFLSTKQEEKVIRYIY</sequence>
<keyword evidence="2" id="KW-1185">Reference proteome</keyword>
<dbReference type="STRING" id="67767.A0A0J7K345"/>
<name>A0A0J7K345_LASNI</name>
<dbReference type="PaxDb" id="67767-A0A0J7K345"/>
<feature type="non-terminal residue" evidence="1">
    <location>
        <position position="1"/>
    </location>
</feature>
<dbReference type="OrthoDB" id="6350415at2759"/>
<protein>
    <submittedName>
        <fullName evidence="1">Leucine-rich repeat-containing protein</fullName>
    </submittedName>
</protein>
<proteinExistence type="predicted"/>
<dbReference type="Proteomes" id="UP000036403">
    <property type="component" value="Unassembled WGS sequence"/>
</dbReference>
<evidence type="ECO:0000313" key="1">
    <source>
        <dbReference type="EMBL" id="KMQ84853.1"/>
    </source>
</evidence>
<comment type="caution">
    <text evidence="1">The sequence shown here is derived from an EMBL/GenBank/DDBJ whole genome shotgun (WGS) entry which is preliminary data.</text>
</comment>
<reference evidence="1 2" key="1">
    <citation type="submission" date="2015-04" db="EMBL/GenBank/DDBJ databases">
        <title>Lasius niger genome sequencing.</title>
        <authorList>
            <person name="Konorov E.A."/>
            <person name="Nikitin M.A."/>
            <person name="Kirill M.V."/>
            <person name="Chang P."/>
        </authorList>
    </citation>
    <scope>NUCLEOTIDE SEQUENCE [LARGE SCALE GENOMIC DNA]</scope>
    <source>
        <tissue evidence="1">Whole</tissue>
    </source>
</reference>
<organism evidence="1 2">
    <name type="scientific">Lasius niger</name>
    <name type="common">Black garden ant</name>
    <dbReference type="NCBI Taxonomy" id="67767"/>
    <lineage>
        <taxon>Eukaryota</taxon>
        <taxon>Metazoa</taxon>
        <taxon>Ecdysozoa</taxon>
        <taxon>Arthropoda</taxon>
        <taxon>Hexapoda</taxon>
        <taxon>Insecta</taxon>
        <taxon>Pterygota</taxon>
        <taxon>Neoptera</taxon>
        <taxon>Endopterygota</taxon>
        <taxon>Hymenoptera</taxon>
        <taxon>Apocrita</taxon>
        <taxon>Aculeata</taxon>
        <taxon>Formicoidea</taxon>
        <taxon>Formicidae</taxon>
        <taxon>Formicinae</taxon>
        <taxon>Lasius</taxon>
        <taxon>Lasius</taxon>
    </lineage>
</organism>
<gene>
    <name evidence="1" type="ORF">RF55_17010</name>
</gene>
<dbReference type="AlphaFoldDB" id="A0A0J7K345"/>
<dbReference type="EMBL" id="LBMM01015339">
    <property type="protein sequence ID" value="KMQ84853.1"/>
    <property type="molecule type" value="Genomic_DNA"/>
</dbReference>